<dbReference type="PIRSF" id="PIRSF015596">
    <property type="entry name" value="5_alpha-SR2"/>
    <property type="match status" value="1"/>
</dbReference>
<accession>A0ABP0G2C4</accession>
<evidence type="ECO:0000256" key="13">
    <source>
        <dbReference type="ARBA" id="ARBA00023136"/>
    </source>
</evidence>
<dbReference type="EMBL" id="CAWYQH010000098">
    <property type="protein sequence ID" value="CAK8684961.1"/>
    <property type="molecule type" value="Genomic_DNA"/>
</dbReference>
<evidence type="ECO:0000256" key="17">
    <source>
        <dbReference type="ARBA" id="ARBA00049397"/>
    </source>
</evidence>
<evidence type="ECO:0000256" key="14">
    <source>
        <dbReference type="ARBA" id="ARBA00037789"/>
    </source>
</evidence>
<comment type="catalytic activity">
    <reaction evidence="15">
        <text>5alpha-pregnane-3,20-dione + NADP(+) = progesterone + NADPH + H(+)</text>
        <dbReference type="Rhea" id="RHEA:21952"/>
        <dbReference type="ChEBI" id="CHEBI:15378"/>
        <dbReference type="ChEBI" id="CHEBI:17026"/>
        <dbReference type="ChEBI" id="CHEBI:28952"/>
        <dbReference type="ChEBI" id="CHEBI:57783"/>
        <dbReference type="ChEBI" id="CHEBI:58349"/>
        <dbReference type="EC" id="1.3.1.22"/>
    </reaction>
    <physiologicalReaction direction="right-to-left" evidence="15">
        <dbReference type="Rhea" id="RHEA:21954"/>
    </physiologicalReaction>
</comment>
<comment type="catalytic activity">
    <reaction evidence="17">
        <text>17beta-hydroxy-5alpha-androstan-3-one + NADP(+) = testosterone + NADPH + H(+)</text>
        <dbReference type="Rhea" id="RHEA:50820"/>
        <dbReference type="ChEBI" id="CHEBI:15378"/>
        <dbReference type="ChEBI" id="CHEBI:16330"/>
        <dbReference type="ChEBI" id="CHEBI:17347"/>
        <dbReference type="ChEBI" id="CHEBI:57783"/>
        <dbReference type="ChEBI" id="CHEBI:58349"/>
        <dbReference type="EC" id="1.3.1.22"/>
    </reaction>
    <physiologicalReaction direction="right-to-left" evidence="17">
        <dbReference type="Rhea" id="RHEA:50822"/>
    </physiologicalReaction>
</comment>
<keyword evidence="11" id="KW-0560">Oxidoreductase</keyword>
<evidence type="ECO:0000256" key="9">
    <source>
        <dbReference type="ARBA" id="ARBA00022928"/>
    </source>
</evidence>
<comment type="subcellular location">
    <subcellularLocation>
        <location evidence="2">Endoplasmic reticulum membrane</location>
        <topology evidence="2">Multi-pass membrane protein</topology>
    </subcellularLocation>
    <subcellularLocation>
        <location evidence="1">Microsome membrane</location>
        <topology evidence="1">Multi-pass membrane protein</topology>
    </subcellularLocation>
</comment>
<evidence type="ECO:0000256" key="1">
    <source>
        <dbReference type="ARBA" id="ARBA00004154"/>
    </source>
</evidence>
<keyword evidence="4 18" id="KW-0812">Transmembrane</keyword>
<keyword evidence="7" id="KW-0492">Microsome</keyword>
<keyword evidence="9" id="KW-0726">Sexual differentiation</keyword>
<evidence type="ECO:0000256" key="12">
    <source>
        <dbReference type="ARBA" id="ARBA00023098"/>
    </source>
</evidence>
<feature type="transmembrane region" description="Helical" evidence="18">
    <location>
        <begin position="157"/>
        <end position="175"/>
    </location>
</feature>
<evidence type="ECO:0000256" key="11">
    <source>
        <dbReference type="ARBA" id="ARBA00023002"/>
    </source>
</evidence>
<dbReference type="InterPro" id="IPR039357">
    <property type="entry name" value="SRD5A/TECR"/>
</dbReference>
<dbReference type="InterPro" id="IPR001104">
    <property type="entry name" value="3-oxo-5_a-steroid_4-DH_C"/>
</dbReference>
<evidence type="ECO:0000256" key="3">
    <source>
        <dbReference type="ARBA" id="ARBA00007742"/>
    </source>
</evidence>
<evidence type="ECO:0000256" key="7">
    <source>
        <dbReference type="ARBA" id="ARBA00022848"/>
    </source>
</evidence>
<keyword evidence="12" id="KW-0443">Lipid metabolism</keyword>
<evidence type="ECO:0000256" key="16">
    <source>
        <dbReference type="ARBA" id="ARBA00049166"/>
    </source>
</evidence>
<dbReference type="Proteomes" id="UP001642483">
    <property type="component" value="Unassembled WGS sequence"/>
</dbReference>
<evidence type="ECO:0000256" key="18">
    <source>
        <dbReference type="PIRNR" id="PIRNR015596"/>
    </source>
</evidence>
<keyword evidence="13 18" id="KW-0472">Membrane</keyword>
<evidence type="ECO:0000256" key="10">
    <source>
        <dbReference type="ARBA" id="ARBA00022989"/>
    </source>
</evidence>
<keyword evidence="5" id="KW-0221">Differentiation</keyword>
<gene>
    <name evidence="20" type="ORF">CVLEPA_LOCUS16129</name>
</gene>
<sequence length="268" mass="31093">MTDTMLGRMCLIFWPELDEKKRVDLLATVMLDWALITPLVIMGGLLPYGRYTYRQKMVYVDSKIGWVLQESPSFLIPLHAVWTARNNLPSLPALILLGTFLIHYGYRVLVYSLKIRGGKPSPLSFVFLAALFCACNGYMQANFLLRYSSYPMSWMTEWNFMVGIVLFAIGLYTNIRCDNILRNLRKPGETGYKIPRGWVFDYVSGGNYFGESLEWAGWALACWSVQGFSFAVFATTFLLCRSVEHHKWYHSNFRTYPKDRKIFIPFVW</sequence>
<comment type="catalytic activity">
    <reaction evidence="18">
        <text>a 3-oxo-5alpha-steroid + NADP(+) = a 3-oxo-Delta(4)-steroid + NADPH + H(+)</text>
        <dbReference type="Rhea" id="RHEA:54384"/>
        <dbReference type="ChEBI" id="CHEBI:13601"/>
        <dbReference type="ChEBI" id="CHEBI:15378"/>
        <dbReference type="ChEBI" id="CHEBI:47909"/>
        <dbReference type="ChEBI" id="CHEBI:57783"/>
        <dbReference type="ChEBI" id="CHEBI:58349"/>
        <dbReference type="EC" id="1.3.1.22"/>
    </reaction>
</comment>
<evidence type="ECO:0000313" key="20">
    <source>
        <dbReference type="EMBL" id="CAK8684961.1"/>
    </source>
</evidence>
<feature type="transmembrane region" description="Helical" evidence="18">
    <location>
        <begin position="25"/>
        <end position="48"/>
    </location>
</feature>
<dbReference type="PANTHER" id="PTHR10556">
    <property type="entry name" value="3-OXO-5-ALPHA-STEROID 4-DEHYDROGENASE"/>
    <property type="match status" value="1"/>
</dbReference>
<dbReference type="EC" id="1.3.1.22" evidence="18"/>
<evidence type="ECO:0000256" key="15">
    <source>
        <dbReference type="ARBA" id="ARBA00048292"/>
    </source>
</evidence>
<reference evidence="20 21" key="1">
    <citation type="submission" date="2024-02" db="EMBL/GenBank/DDBJ databases">
        <authorList>
            <person name="Daric V."/>
            <person name="Darras S."/>
        </authorList>
    </citation>
    <scope>NUCLEOTIDE SEQUENCE [LARGE SCALE GENOMIC DNA]</scope>
</reference>
<evidence type="ECO:0000256" key="6">
    <source>
        <dbReference type="ARBA" id="ARBA00022824"/>
    </source>
</evidence>
<comment type="caution">
    <text evidence="20">The sequence shown here is derived from an EMBL/GenBank/DDBJ whole genome shotgun (WGS) entry which is preliminary data.</text>
</comment>
<dbReference type="PANTHER" id="PTHR10556:SF57">
    <property type="entry name" value="3-OXO-5-ALPHA-STEROID 4-DEHYDROGENASE 1"/>
    <property type="match status" value="1"/>
</dbReference>
<comment type="function">
    <text evidence="14">Converts testosterone into 5-alpha-dihydrotestosterone and progesterone or corticosterone into their corresponding 5-alpha-3-oxosteroids. It plays a central role in sexual differentiation and androgen physiology.</text>
</comment>
<evidence type="ECO:0000256" key="2">
    <source>
        <dbReference type="ARBA" id="ARBA00004477"/>
    </source>
</evidence>
<evidence type="ECO:0000256" key="5">
    <source>
        <dbReference type="ARBA" id="ARBA00022782"/>
    </source>
</evidence>
<feature type="transmembrane region" description="Helical" evidence="18">
    <location>
        <begin position="125"/>
        <end position="145"/>
    </location>
</feature>
<keyword evidence="8" id="KW-0521">NADP</keyword>
<feature type="transmembrane region" description="Helical" evidence="18">
    <location>
        <begin position="93"/>
        <end position="113"/>
    </location>
</feature>
<keyword evidence="10 18" id="KW-1133">Transmembrane helix</keyword>
<dbReference type="Pfam" id="PF02544">
    <property type="entry name" value="Steroid_dh"/>
    <property type="match status" value="1"/>
</dbReference>
<proteinExistence type="inferred from homology"/>
<keyword evidence="21" id="KW-1185">Reference proteome</keyword>
<evidence type="ECO:0000256" key="4">
    <source>
        <dbReference type="ARBA" id="ARBA00022692"/>
    </source>
</evidence>
<feature type="domain" description="3-oxo-5-alpha-steroid 4-dehydrogenase C-terminal" evidence="19">
    <location>
        <begin position="120"/>
        <end position="268"/>
    </location>
</feature>
<evidence type="ECO:0000259" key="19">
    <source>
        <dbReference type="Pfam" id="PF02544"/>
    </source>
</evidence>
<dbReference type="PROSITE" id="PS50244">
    <property type="entry name" value="S5A_REDUCTASE"/>
    <property type="match status" value="1"/>
</dbReference>
<comment type="similarity">
    <text evidence="3 18">Belongs to the steroid 5-alpha reductase family.</text>
</comment>
<name>A0ABP0G2C4_CLALP</name>
<evidence type="ECO:0000313" key="21">
    <source>
        <dbReference type="Proteomes" id="UP001642483"/>
    </source>
</evidence>
<keyword evidence="6" id="KW-0256">Endoplasmic reticulum</keyword>
<protein>
    <recommendedName>
        <fullName evidence="18">3-oxo-5alpha-steroid 4-dehydrogenase (NADP(+))</fullName>
        <ecNumber evidence="18">1.3.1.22</ecNumber>
    </recommendedName>
</protein>
<organism evidence="20 21">
    <name type="scientific">Clavelina lepadiformis</name>
    <name type="common">Light-bulb sea squirt</name>
    <name type="synonym">Ascidia lepadiformis</name>
    <dbReference type="NCBI Taxonomy" id="159417"/>
    <lineage>
        <taxon>Eukaryota</taxon>
        <taxon>Metazoa</taxon>
        <taxon>Chordata</taxon>
        <taxon>Tunicata</taxon>
        <taxon>Ascidiacea</taxon>
        <taxon>Aplousobranchia</taxon>
        <taxon>Clavelinidae</taxon>
        <taxon>Clavelina</taxon>
    </lineage>
</organism>
<comment type="catalytic activity">
    <reaction evidence="16">
        <text>androst-4-ene-3,17-dione + NADPH + H(+) = 5alpha-androstan-3,17-dione + NADP(+)</text>
        <dbReference type="Rhea" id="RHEA:50816"/>
        <dbReference type="ChEBI" id="CHEBI:15378"/>
        <dbReference type="ChEBI" id="CHEBI:15994"/>
        <dbReference type="ChEBI" id="CHEBI:16422"/>
        <dbReference type="ChEBI" id="CHEBI:57783"/>
        <dbReference type="ChEBI" id="CHEBI:58349"/>
    </reaction>
    <physiologicalReaction direction="left-to-right" evidence="16">
        <dbReference type="Rhea" id="RHEA:50817"/>
    </physiologicalReaction>
</comment>
<dbReference type="Gene3D" id="1.20.120.1630">
    <property type="match status" value="1"/>
</dbReference>
<evidence type="ECO:0000256" key="8">
    <source>
        <dbReference type="ARBA" id="ARBA00022857"/>
    </source>
</evidence>
<dbReference type="InterPro" id="IPR016636">
    <property type="entry name" value="3-oxo-5-alpha-steroid_4-DH"/>
</dbReference>